<dbReference type="SUPFAM" id="SSF52980">
    <property type="entry name" value="Restriction endonuclease-like"/>
    <property type="match status" value="1"/>
</dbReference>
<name>A0AA35XW94_9PROT</name>
<dbReference type="PANTHER" id="PTHR34039:SF1">
    <property type="entry name" value="UPF0102 PROTEIN YRAN"/>
    <property type="match status" value="1"/>
</dbReference>
<dbReference type="InterPro" id="IPR011856">
    <property type="entry name" value="tRNA_endonuc-like_dom_sf"/>
</dbReference>
<organism evidence="3 4">
    <name type="scientific">Brytella acorum</name>
    <dbReference type="NCBI Taxonomy" id="2959299"/>
    <lineage>
        <taxon>Bacteria</taxon>
        <taxon>Pseudomonadati</taxon>
        <taxon>Pseudomonadota</taxon>
        <taxon>Alphaproteobacteria</taxon>
        <taxon>Acetobacterales</taxon>
        <taxon>Acetobacteraceae</taxon>
        <taxon>Brytella</taxon>
    </lineage>
</organism>
<dbReference type="InterPro" id="IPR011335">
    <property type="entry name" value="Restrct_endonuc-II-like"/>
</dbReference>
<protein>
    <recommendedName>
        <fullName evidence="2">UPF0102 protein LMG32879_001433</fullName>
    </recommendedName>
</protein>
<gene>
    <name evidence="3" type="ORF">LMG32879_001433</name>
</gene>
<evidence type="ECO:0000313" key="4">
    <source>
        <dbReference type="Proteomes" id="UP001176960"/>
    </source>
</evidence>
<dbReference type="Gene3D" id="3.40.1350.10">
    <property type="match status" value="1"/>
</dbReference>
<reference evidence="3" key="1">
    <citation type="submission" date="2023-03" db="EMBL/GenBank/DDBJ databases">
        <authorList>
            <person name="Cleenwerck I."/>
        </authorList>
    </citation>
    <scope>NUCLEOTIDE SEQUENCE</scope>
    <source>
        <strain evidence="3">LMG 32879</strain>
    </source>
</reference>
<evidence type="ECO:0000313" key="3">
    <source>
        <dbReference type="EMBL" id="CAI9120599.1"/>
    </source>
</evidence>
<accession>A0AA35XW94</accession>
<dbReference type="InterPro" id="IPR003509">
    <property type="entry name" value="UPF0102_YraN-like"/>
</dbReference>
<dbReference type="EMBL" id="CATKSH010000007">
    <property type="protein sequence ID" value="CAI9120599.1"/>
    <property type="molecule type" value="Genomic_DNA"/>
</dbReference>
<dbReference type="HAMAP" id="MF_00048">
    <property type="entry name" value="UPF0102"/>
    <property type="match status" value="1"/>
</dbReference>
<proteinExistence type="inferred from homology"/>
<dbReference type="RefSeq" id="WP_289841266.1">
    <property type="nucleotide sequence ID" value="NZ_CATKSH010000007.1"/>
</dbReference>
<dbReference type="Proteomes" id="UP001176960">
    <property type="component" value="Unassembled WGS sequence"/>
</dbReference>
<evidence type="ECO:0000256" key="1">
    <source>
        <dbReference type="ARBA" id="ARBA00006738"/>
    </source>
</evidence>
<comment type="similarity">
    <text evidence="1 2">Belongs to the UPF0102 family.</text>
</comment>
<keyword evidence="4" id="KW-1185">Reference proteome</keyword>
<dbReference type="GO" id="GO:0003676">
    <property type="term" value="F:nucleic acid binding"/>
    <property type="evidence" value="ECO:0007669"/>
    <property type="project" value="InterPro"/>
</dbReference>
<dbReference type="AlphaFoldDB" id="A0AA35XW94"/>
<comment type="caution">
    <text evidence="3">The sequence shown here is derived from an EMBL/GenBank/DDBJ whole genome shotgun (WGS) entry which is preliminary data.</text>
</comment>
<evidence type="ECO:0000256" key="2">
    <source>
        <dbReference type="HAMAP-Rule" id="MF_00048"/>
    </source>
</evidence>
<dbReference type="PANTHER" id="PTHR34039">
    <property type="entry name" value="UPF0102 PROTEIN YRAN"/>
    <property type="match status" value="1"/>
</dbReference>
<dbReference type="Pfam" id="PF02021">
    <property type="entry name" value="UPF0102"/>
    <property type="match status" value="1"/>
</dbReference>
<sequence length="125" mass="13782">MTGGGRSLRGRAAYSGGLEAEHRAAVILGDLGFTVLARRLRTPVGEIDLIAVDPALLLIVEIKRRPTLRDAAYALTVRQSQRLLSAADYVLGAHPEWHRDSIRIDVIIFDAAMRARRIQDALRIS</sequence>